<protein>
    <submittedName>
        <fullName evidence="2">Uncharacterized protein</fullName>
    </submittedName>
</protein>
<keyword evidence="3" id="KW-1185">Reference proteome</keyword>
<reference evidence="2 3" key="1">
    <citation type="submission" date="2020-08" db="EMBL/GenBank/DDBJ databases">
        <title>Genomic Encyclopedia of Type Strains, Phase IV (KMG-IV): sequencing the most valuable type-strain genomes for metagenomic binning, comparative biology and taxonomic classification.</title>
        <authorList>
            <person name="Goeker M."/>
        </authorList>
    </citation>
    <scope>NUCLEOTIDE SEQUENCE [LARGE SCALE GENOMIC DNA]</scope>
    <source>
        <strain evidence="2 3">DSM 29007</strain>
    </source>
</reference>
<keyword evidence="1" id="KW-0812">Transmembrane</keyword>
<feature type="transmembrane region" description="Helical" evidence="1">
    <location>
        <begin position="17"/>
        <end position="37"/>
    </location>
</feature>
<dbReference type="EMBL" id="JACHIA010000006">
    <property type="protein sequence ID" value="MBB6070978.1"/>
    <property type="molecule type" value="Genomic_DNA"/>
</dbReference>
<keyword evidence="1" id="KW-0472">Membrane</keyword>
<proteinExistence type="predicted"/>
<dbReference type="Proteomes" id="UP000582837">
    <property type="component" value="Unassembled WGS sequence"/>
</dbReference>
<evidence type="ECO:0000313" key="3">
    <source>
        <dbReference type="Proteomes" id="UP000582837"/>
    </source>
</evidence>
<dbReference type="AlphaFoldDB" id="A0A841GZ41"/>
<name>A0A841GZ41_9BACT</name>
<dbReference type="RefSeq" id="WP_170033436.1">
    <property type="nucleotide sequence ID" value="NZ_JABDTL010000001.1"/>
</dbReference>
<keyword evidence="1" id="KW-1133">Transmembrane helix</keyword>
<evidence type="ECO:0000313" key="2">
    <source>
        <dbReference type="EMBL" id="MBB6070978.1"/>
    </source>
</evidence>
<comment type="caution">
    <text evidence="2">The sequence shown here is derived from an EMBL/GenBank/DDBJ whole genome shotgun (WGS) entry which is preliminary data.</text>
</comment>
<sequence>MEDARLHHAPQRRPNPVVALVLGVVLVVLIVFGIDYLTIGRPAAEALNTDPRNAGFKFSVHREYRVVPGVLVIDLQKATDVAPVDLMRGLFITAATLQKRGAAFDNVVLSRHGTEVFTLSGPEFTSIGKAYEAGENPVYLIRTLPEKLRTPDGEPAFGSWTGGLLGVVGQQMGDVSTAMNRWAGLAE</sequence>
<organism evidence="2 3">
    <name type="scientific">Longimicrobium terrae</name>
    <dbReference type="NCBI Taxonomy" id="1639882"/>
    <lineage>
        <taxon>Bacteria</taxon>
        <taxon>Pseudomonadati</taxon>
        <taxon>Gemmatimonadota</taxon>
        <taxon>Longimicrobiia</taxon>
        <taxon>Longimicrobiales</taxon>
        <taxon>Longimicrobiaceae</taxon>
        <taxon>Longimicrobium</taxon>
    </lineage>
</organism>
<evidence type="ECO:0000256" key="1">
    <source>
        <dbReference type="SAM" id="Phobius"/>
    </source>
</evidence>
<accession>A0A841GZ41</accession>
<gene>
    <name evidence="2" type="ORF">HNQ61_002600</name>
</gene>